<keyword evidence="2" id="KW-0548">Nucleotidyltransferase</keyword>
<dbReference type="InterPro" id="IPR000477">
    <property type="entry name" value="RT_dom"/>
</dbReference>
<dbReference type="CDD" id="cd01646">
    <property type="entry name" value="RT_Bac_retron_I"/>
    <property type="match status" value="1"/>
</dbReference>
<dbReference type="OrthoDB" id="9780724at2"/>
<keyword evidence="2" id="KW-0695">RNA-directed DNA polymerase</keyword>
<dbReference type="AlphaFoldDB" id="A0A1G8I044"/>
<proteinExistence type="predicted"/>
<protein>
    <submittedName>
        <fullName evidence="2">Reverse transcriptase (RNA-dependent DNA polymerase)</fullName>
    </submittedName>
</protein>
<evidence type="ECO:0000313" key="2">
    <source>
        <dbReference type="EMBL" id="SDI12060.1"/>
    </source>
</evidence>
<dbReference type="GO" id="GO:0003964">
    <property type="term" value="F:RNA-directed DNA polymerase activity"/>
    <property type="evidence" value="ECO:0007669"/>
    <property type="project" value="UniProtKB-KW"/>
</dbReference>
<dbReference type="EMBL" id="FNCZ01000007">
    <property type="protein sequence ID" value="SDI12060.1"/>
    <property type="molecule type" value="Genomic_DNA"/>
</dbReference>
<feature type="domain" description="Reverse transcriptase" evidence="1">
    <location>
        <begin position="44"/>
        <end position="308"/>
    </location>
</feature>
<evidence type="ECO:0000259" key="1">
    <source>
        <dbReference type="PROSITE" id="PS50878"/>
    </source>
</evidence>
<dbReference type="Proteomes" id="UP000199492">
    <property type="component" value="Unassembled WGS sequence"/>
</dbReference>
<dbReference type="PROSITE" id="PS50878">
    <property type="entry name" value="RT_POL"/>
    <property type="match status" value="1"/>
</dbReference>
<gene>
    <name evidence="2" type="ORF">SAMN04489796_10790</name>
</gene>
<name>A0A1G8I044_9FLAO</name>
<evidence type="ECO:0000313" key="3">
    <source>
        <dbReference type="Proteomes" id="UP000199492"/>
    </source>
</evidence>
<dbReference type="Pfam" id="PF00078">
    <property type="entry name" value="RVT_1"/>
    <property type="match status" value="1"/>
</dbReference>
<dbReference type="STRING" id="262004.SAMN04489796_10790"/>
<dbReference type="RefSeq" id="WP_092469450.1">
    <property type="nucleotide sequence ID" value="NZ_FNCZ01000007.1"/>
</dbReference>
<sequence length="518" mass="60727">MRNLKETSIEWALKHVRKFYDSDFYPKLFEFEAIEHNWIKVKEELLNIDLDEYAPQTPFICLAPKKNFTYRVVHQLDPIDTLLYTAILYEFSEKIENYRIPNEKSIACSYRIEPDIHGSFFGTDLDGYARFKSKSLELARENKNGFVLVCDITDFYNQIYLHRVTNVLEEAGVESPKILENFLSALNSNISRGVPVGPAASILVSEAIMADIDKKIISNTTSFTRYVDDMHVYFDTFEEASFFLHELTKYLYSNHRLVLSTEKTFIDNNKNFIENYFEDEESIEQEAIHQNLADTTESRYYDPYGFYIPEIPEFEDLESSAQFSVRSETYREIFERALQFEQIDLGIMRHLLRKAGKYKVRSILPLVFSNFRTLLPIIREIVVYLERVLNEKSVKTYKESFQAMLDDQLVQLPFVNIWIYTLLQNPVFNFIELQLDYSKILRVREKALIAKRLNDTTWIKDHKDGLDVLGPWDKRAILHSAIILSSDEIRHWAGLVSSRGNILDKSIASFVIAKKKRK</sequence>
<keyword evidence="2" id="KW-0808">Transferase</keyword>
<accession>A0A1G8I044</accession>
<keyword evidence="3" id="KW-1185">Reference proteome</keyword>
<organism evidence="2 3">
    <name type="scientific">Winogradskyella thalassocola</name>
    <dbReference type="NCBI Taxonomy" id="262004"/>
    <lineage>
        <taxon>Bacteria</taxon>
        <taxon>Pseudomonadati</taxon>
        <taxon>Bacteroidota</taxon>
        <taxon>Flavobacteriia</taxon>
        <taxon>Flavobacteriales</taxon>
        <taxon>Flavobacteriaceae</taxon>
        <taxon>Winogradskyella</taxon>
    </lineage>
</organism>
<reference evidence="3" key="1">
    <citation type="submission" date="2016-10" db="EMBL/GenBank/DDBJ databases">
        <authorList>
            <person name="Varghese N."/>
            <person name="Submissions S."/>
        </authorList>
    </citation>
    <scope>NUCLEOTIDE SEQUENCE [LARGE SCALE GENOMIC DNA]</scope>
    <source>
        <strain evidence="3">DSM 15363</strain>
    </source>
</reference>